<proteinExistence type="predicted"/>
<accession>A0A5N6VFA9</accession>
<keyword evidence="3" id="KW-1185">Reference proteome</keyword>
<dbReference type="EMBL" id="ML738415">
    <property type="protein sequence ID" value="KAE8307177.1"/>
    <property type="molecule type" value="Genomic_DNA"/>
</dbReference>
<evidence type="ECO:0000313" key="3">
    <source>
        <dbReference type="Proteomes" id="UP000325433"/>
    </source>
</evidence>
<feature type="compositionally biased region" description="Basic and acidic residues" evidence="1">
    <location>
        <begin position="66"/>
        <end position="83"/>
    </location>
</feature>
<organism evidence="2 3">
    <name type="scientific">Aspergillus transmontanensis</name>
    <dbReference type="NCBI Taxonomy" id="1034304"/>
    <lineage>
        <taxon>Eukaryota</taxon>
        <taxon>Fungi</taxon>
        <taxon>Dikarya</taxon>
        <taxon>Ascomycota</taxon>
        <taxon>Pezizomycotina</taxon>
        <taxon>Eurotiomycetes</taxon>
        <taxon>Eurotiomycetidae</taxon>
        <taxon>Eurotiales</taxon>
        <taxon>Aspergillaceae</taxon>
        <taxon>Aspergillus</taxon>
        <taxon>Aspergillus subgen. Circumdati</taxon>
    </lineage>
</organism>
<sequence length="83" mass="9462">MRHPLNAQHRPVVIDVCILGGQWLVTASMTICQDAIQGVRWFSNRALRKSALVDHTDVLETTTLRPSERGQRAERQKIERSDP</sequence>
<dbReference type="AlphaFoldDB" id="A0A5N6VFA9"/>
<gene>
    <name evidence="2" type="ORF">BDV41DRAFT_64932</name>
</gene>
<feature type="region of interest" description="Disordered" evidence="1">
    <location>
        <begin position="62"/>
        <end position="83"/>
    </location>
</feature>
<reference evidence="3" key="1">
    <citation type="submission" date="2019-04" db="EMBL/GenBank/DDBJ databases">
        <title>Friends and foes A comparative genomics studyof 23 Aspergillus species from section Flavi.</title>
        <authorList>
            <consortium name="DOE Joint Genome Institute"/>
            <person name="Kjaerbolling I."/>
            <person name="Vesth T."/>
            <person name="Frisvad J.C."/>
            <person name="Nybo J.L."/>
            <person name="Theobald S."/>
            <person name="Kildgaard S."/>
            <person name="Isbrandt T."/>
            <person name="Kuo A."/>
            <person name="Sato A."/>
            <person name="Lyhne E.K."/>
            <person name="Kogle M.E."/>
            <person name="Wiebenga A."/>
            <person name="Kun R.S."/>
            <person name="Lubbers R.J."/>
            <person name="Makela M.R."/>
            <person name="Barry K."/>
            <person name="Chovatia M."/>
            <person name="Clum A."/>
            <person name="Daum C."/>
            <person name="Haridas S."/>
            <person name="He G."/>
            <person name="LaButti K."/>
            <person name="Lipzen A."/>
            <person name="Mondo S."/>
            <person name="Riley R."/>
            <person name="Salamov A."/>
            <person name="Simmons B.A."/>
            <person name="Magnuson J.K."/>
            <person name="Henrissat B."/>
            <person name="Mortensen U.H."/>
            <person name="Larsen T.O."/>
            <person name="Devries R.P."/>
            <person name="Grigoriev I.V."/>
            <person name="Machida M."/>
            <person name="Baker S.E."/>
            <person name="Andersen M.R."/>
        </authorList>
    </citation>
    <scope>NUCLEOTIDE SEQUENCE [LARGE SCALE GENOMIC DNA]</scope>
    <source>
        <strain evidence="3">CBS 130015</strain>
    </source>
</reference>
<protein>
    <submittedName>
        <fullName evidence="2">Uncharacterized protein</fullName>
    </submittedName>
</protein>
<evidence type="ECO:0000256" key="1">
    <source>
        <dbReference type="SAM" id="MobiDB-lite"/>
    </source>
</evidence>
<dbReference type="Proteomes" id="UP000325433">
    <property type="component" value="Unassembled WGS sequence"/>
</dbReference>
<name>A0A5N6VFA9_9EURO</name>
<evidence type="ECO:0000313" key="2">
    <source>
        <dbReference type="EMBL" id="KAE8307177.1"/>
    </source>
</evidence>